<evidence type="ECO:0000256" key="5">
    <source>
        <dbReference type="ARBA" id="ARBA00048508"/>
    </source>
</evidence>
<feature type="domain" description="Ketoreductase" evidence="9">
    <location>
        <begin position="7"/>
        <end position="209"/>
    </location>
</feature>
<evidence type="ECO:0000313" key="10">
    <source>
        <dbReference type="EMBL" id="MBC2903689.1"/>
    </source>
</evidence>
<dbReference type="InterPro" id="IPR002347">
    <property type="entry name" value="SDR_fam"/>
</dbReference>
<dbReference type="PANTHER" id="PTHR42879">
    <property type="entry name" value="3-OXOACYL-(ACYL-CARRIER-PROTEIN) REDUCTASE"/>
    <property type="match status" value="1"/>
</dbReference>
<sequence>MSGERRPVALITGGSRGIGRAVVLRLAADGYDVAFCYRAQAEAAEEVTKCVGPTGARVLVRQVDVRDEARVRAFVGAAEEELGPLDVLVSCAGIVRDAPLVHMTAEDWEDVLAVNLDGTYRVCRAAIFSFMRRRTGCLITVSSVAGVYGHAGQVNYAAAKAGIIGFTRSLAKEVARLGIRVNAVAPGFVETDMTAGLTERQRQDALREIPMGRLGRADEIADAVAFLASERAAYVSGQVLQVDGGLTL</sequence>
<evidence type="ECO:0000313" key="11">
    <source>
        <dbReference type="Proteomes" id="UP000584670"/>
    </source>
</evidence>
<evidence type="ECO:0000256" key="7">
    <source>
        <dbReference type="PIRSR" id="PIRSR611284-2"/>
    </source>
</evidence>
<dbReference type="InterPro" id="IPR036291">
    <property type="entry name" value="NAD(P)-bd_dom_sf"/>
</dbReference>
<dbReference type="EMBL" id="JACMSF010000019">
    <property type="protein sequence ID" value="MBC2903689.1"/>
    <property type="molecule type" value="Genomic_DNA"/>
</dbReference>
<feature type="active site" description="Proton acceptor" evidence="6">
    <location>
        <position position="156"/>
    </location>
</feature>
<comment type="caution">
    <text evidence="10">The sequence shown here is derived from an EMBL/GenBank/DDBJ whole genome shotgun (WGS) entry which is preliminary data.</text>
</comment>
<dbReference type="RefSeq" id="WP_186283573.1">
    <property type="nucleotide sequence ID" value="NZ_JACMSF010000019.1"/>
</dbReference>
<dbReference type="PRINTS" id="PR00080">
    <property type="entry name" value="SDRFAMILY"/>
</dbReference>
<dbReference type="InterPro" id="IPR050259">
    <property type="entry name" value="SDR"/>
</dbReference>
<evidence type="ECO:0000256" key="8">
    <source>
        <dbReference type="RuleBase" id="RU366074"/>
    </source>
</evidence>
<comment type="function">
    <text evidence="8">Catalyzes the NADPH-dependent reduction of beta-ketoacyl-ACP substrates to beta-hydroxyacyl-ACP products, the first reductive step in the elongation cycle of fatty acid biosynthesis.</text>
</comment>
<name>A0A7X1J3W0_9ACTN</name>
<protein>
    <recommendedName>
        <fullName evidence="3 8">3-oxoacyl-[acyl-carrier-protein] reductase</fullName>
        <ecNumber evidence="3 8">1.1.1.100</ecNumber>
    </recommendedName>
</protein>
<keyword evidence="4 8" id="KW-0560">Oxidoreductase</keyword>
<keyword evidence="8" id="KW-0444">Lipid biosynthesis</keyword>
<keyword evidence="11" id="KW-1185">Reference proteome</keyword>
<keyword evidence="8" id="KW-0275">Fatty acid biosynthesis</keyword>
<keyword evidence="8" id="KW-0276">Fatty acid metabolism</keyword>
<organism evidence="10 11">
    <name type="scientific">Streptomyces cupreus</name>
    <dbReference type="NCBI Taxonomy" id="2759956"/>
    <lineage>
        <taxon>Bacteria</taxon>
        <taxon>Bacillati</taxon>
        <taxon>Actinomycetota</taxon>
        <taxon>Actinomycetes</taxon>
        <taxon>Kitasatosporales</taxon>
        <taxon>Streptomycetaceae</taxon>
        <taxon>Streptomyces</taxon>
    </lineage>
</organism>
<dbReference type="Proteomes" id="UP000584670">
    <property type="component" value="Unassembled WGS sequence"/>
</dbReference>
<dbReference type="GO" id="GO:0051287">
    <property type="term" value="F:NAD binding"/>
    <property type="evidence" value="ECO:0007669"/>
    <property type="project" value="UniProtKB-UniRule"/>
</dbReference>
<keyword evidence="8" id="KW-0443">Lipid metabolism</keyword>
<evidence type="ECO:0000256" key="1">
    <source>
        <dbReference type="ARBA" id="ARBA00005194"/>
    </source>
</evidence>
<feature type="binding site" evidence="7">
    <location>
        <begin position="156"/>
        <end position="160"/>
    </location>
    <ligand>
        <name>NADP(+)</name>
        <dbReference type="ChEBI" id="CHEBI:58349"/>
    </ligand>
</feature>
<dbReference type="InterPro" id="IPR057326">
    <property type="entry name" value="KR_dom"/>
</dbReference>
<dbReference type="GO" id="GO:0006633">
    <property type="term" value="P:fatty acid biosynthetic process"/>
    <property type="evidence" value="ECO:0007669"/>
    <property type="project" value="UniProtKB-UniPathway"/>
</dbReference>
<dbReference type="PRINTS" id="PR00081">
    <property type="entry name" value="GDHRDH"/>
</dbReference>
<dbReference type="GO" id="GO:0004316">
    <property type="term" value="F:3-oxoacyl-[acyl-carrier-protein] reductase (NADPH) activity"/>
    <property type="evidence" value="ECO:0007669"/>
    <property type="project" value="UniProtKB-UniRule"/>
</dbReference>
<keyword evidence="7 8" id="KW-0521">NADP</keyword>
<accession>A0A7X1J3W0</accession>
<gene>
    <name evidence="10" type="primary">fabG</name>
    <name evidence="10" type="ORF">H4N64_19105</name>
</gene>
<evidence type="ECO:0000259" key="9">
    <source>
        <dbReference type="SMART" id="SM00822"/>
    </source>
</evidence>
<dbReference type="UniPathway" id="UPA00094"/>
<evidence type="ECO:0000256" key="3">
    <source>
        <dbReference type="ARBA" id="ARBA00012948"/>
    </source>
</evidence>
<dbReference type="SUPFAM" id="SSF51735">
    <property type="entry name" value="NAD(P)-binding Rossmann-fold domains"/>
    <property type="match status" value="1"/>
</dbReference>
<comment type="pathway">
    <text evidence="1 8">Lipid metabolism; fatty acid biosynthesis.</text>
</comment>
<dbReference type="NCBIfam" id="TIGR01830">
    <property type="entry name" value="3oxo_ACP_reduc"/>
    <property type="match status" value="1"/>
</dbReference>
<dbReference type="PROSITE" id="PS00061">
    <property type="entry name" value="ADH_SHORT"/>
    <property type="match status" value="1"/>
</dbReference>
<dbReference type="AlphaFoldDB" id="A0A7X1J3W0"/>
<dbReference type="SMART" id="SM00822">
    <property type="entry name" value="PKS_KR"/>
    <property type="match status" value="1"/>
</dbReference>
<comment type="similarity">
    <text evidence="2 8">Belongs to the short-chain dehydrogenases/reductases (SDR) family.</text>
</comment>
<dbReference type="InterPro" id="IPR020904">
    <property type="entry name" value="Sc_DH/Rdtase_CS"/>
</dbReference>
<comment type="subunit">
    <text evidence="8">Homotetramer.</text>
</comment>
<comment type="catalytic activity">
    <reaction evidence="5 8">
        <text>a (3R)-hydroxyacyl-[ACP] + NADP(+) = a 3-oxoacyl-[ACP] + NADPH + H(+)</text>
        <dbReference type="Rhea" id="RHEA:17397"/>
        <dbReference type="Rhea" id="RHEA-COMP:9916"/>
        <dbReference type="Rhea" id="RHEA-COMP:9945"/>
        <dbReference type="ChEBI" id="CHEBI:15378"/>
        <dbReference type="ChEBI" id="CHEBI:57783"/>
        <dbReference type="ChEBI" id="CHEBI:58349"/>
        <dbReference type="ChEBI" id="CHEBI:78776"/>
        <dbReference type="ChEBI" id="CHEBI:78827"/>
        <dbReference type="EC" id="1.1.1.100"/>
    </reaction>
</comment>
<dbReference type="EC" id="1.1.1.100" evidence="3 8"/>
<dbReference type="CDD" id="cd05333">
    <property type="entry name" value="BKR_SDR_c"/>
    <property type="match status" value="1"/>
</dbReference>
<dbReference type="Pfam" id="PF13561">
    <property type="entry name" value="adh_short_C2"/>
    <property type="match status" value="1"/>
</dbReference>
<evidence type="ECO:0000256" key="2">
    <source>
        <dbReference type="ARBA" id="ARBA00006484"/>
    </source>
</evidence>
<reference evidence="10 11" key="1">
    <citation type="submission" date="2020-08" db="EMBL/GenBank/DDBJ databases">
        <title>Streptomyces sp. PSKA01 genome sequencing and assembly.</title>
        <authorList>
            <person name="Mandal S."/>
            <person name="Maiti P.K."/>
            <person name="Das P."/>
        </authorList>
    </citation>
    <scope>NUCLEOTIDE SEQUENCE [LARGE SCALE GENOMIC DNA]</scope>
    <source>
        <strain evidence="10 11">PSKA01</strain>
    </source>
</reference>
<evidence type="ECO:0000256" key="6">
    <source>
        <dbReference type="PIRSR" id="PIRSR611284-1"/>
    </source>
</evidence>
<dbReference type="NCBIfam" id="NF009466">
    <property type="entry name" value="PRK12826.1-2"/>
    <property type="match status" value="1"/>
</dbReference>
<proteinExistence type="inferred from homology"/>
<feature type="binding site" evidence="7">
    <location>
        <begin position="13"/>
        <end position="16"/>
    </location>
    <ligand>
        <name>NADP(+)</name>
        <dbReference type="ChEBI" id="CHEBI:58349"/>
    </ligand>
</feature>
<dbReference type="PANTHER" id="PTHR42879:SF2">
    <property type="entry name" value="3-OXOACYL-[ACYL-CARRIER-PROTEIN] REDUCTASE FABG"/>
    <property type="match status" value="1"/>
</dbReference>
<dbReference type="InterPro" id="IPR011284">
    <property type="entry name" value="3oxo_ACP_reduc"/>
</dbReference>
<dbReference type="FunFam" id="3.40.50.720:FF:000173">
    <property type="entry name" value="3-oxoacyl-[acyl-carrier protein] reductase"/>
    <property type="match status" value="1"/>
</dbReference>
<dbReference type="Gene3D" id="3.40.50.720">
    <property type="entry name" value="NAD(P)-binding Rossmann-like Domain"/>
    <property type="match status" value="1"/>
</dbReference>
<evidence type="ECO:0000256" key="4">
    <source>
        <dbReference type="ARBA" id="ARBA00023002"/>
    </source>
</evidence>